<evidence type="ECO:0000256" key="1">
    <source>
        <dbReference type="SAM" id="MobiDB-lite"/>
    </source>
</evidence>
<evidence type="ECO:0000313" key="3">
    <source>
        <dbReference type="Proteomes" id="UP001293254"/>
    </source>
</evidence>
<feature type="compositionally biased region" description="Polar residues" evidence="1">
    <location>
        <begin position="74"/>
        <end position="84"/>
    </location>
</feature>
<evidence type="ECO:0000313" key="2">
    <source>
        <dbReference type="EMBL" id="KAK4439045.1"/>
    </source>
</evidence>
<dbReference type="Proteomes" id="UP001293254">
    <property type="component" value="Unassembled WGS sequence"/>
</dbReference>
<feature type="compositionally biased region" description="Low complexity" evidence="1">
    <location>
        <begin position="151"/>
        <end position="160"/>
    </location>
</feature>
<feature type="region of interest" description="Disordered" evidence="1">
    <location>
        <begin position="1"/>
        <end position="183"/>
    </location>
</feature>
<name>A0AAE1YYL9_9LAMI</name>
<keyword evidence="3" id="KW-1185">Reference proteome</keyword>
<reference evidence="2" key="2">
    <citation type="journal article" date="2024" name="Plant">
        <title>Genomic evolution and insights into agronomic trait innovations of Sesamum species.</title>
        <authorList>
            <person name="Miao H."/>
            <person name="Wang L."/>
            <person name="Qu L."/>
            <person name="Liu H."/>
            <person name="Sun Y."/>
            <person name="Le M."/>
            <person name="Wang Q."/>
            <person name="Wei S."/>
            <person name="Zheng Y."/>
            <person name="Lin W."/>
            <person name="Duan Y."/>
            <person name="Cao H."/>
            <person name="Xiong S."/>
            <person name="Wang X."/>
            <person name="Wei L."/>
            <person name="Li C."/>
            <person name="Ma Q."/>
            <person name="Ju M."/>
            <person name="Zhao R."/>
            <person name="Li G."/>
            <person name="Mu C."/>
            <person name="Tian Q."/>
            <person name="Mei H."/>
            <person name="Zhang T."/>
            <person name="Gao T."/>
            <person name="Zhang H."/>
        </authorList>
    </citation>
    <scope>NUCLEOTIDE SEQUENCE</scope>
    <source>
        <strain evidence="2">3651</strain>
    </source>
</reference>
<dbReference type="EMBL" id="JACGWO010000001">
    <property type="protein sequence ID" value="KAK4439045.1"/>
    <property type="molecule type" value="Genomic_DNA"/>
</dbReference>
<accession>A0AAE1YYL9</accession>
<dbReference type="AlphaFoldDB" id="A0AAE1YYL9"/>
<organism evidence="2 3">
    <name type="scientific">Sesamum alatum</name>
    <dbReference type="NCBI Taxonomy" id="300844"/>
    <lineage>
        <taxon>Eukaryota</taxon>
        <taxon>Viridiplantae</taxon>
        <taxon>Streptophyta</taxon>
        <taxon>Embryophyta</taxon>
        <taxon>Tracheophyta</taxon>
        <taxon>Spermatophyta</taxon>
        <taxon>Magnoliopsida</taxon>
        <taxon>eudicotyledons</taxon>
        <taxon>Gunneridae</taxon>
        <taxon>Pentapetalae</taxon>
        <taxon>asterids</taxon>
        <taxon>lamiids</taxon>
        <taxon>Lamiales</taxon>
        <taxon>Pedaliaceae</taxon>
        <taxon>Sesamum</taxon>
    </lineage>
</organism>
<comment type="caution">
    <text evidence="2">The sequence shown here is derived from an EMBL/GenBank/DDBJ whole genome shotgun (WGS) entry which is preliminary data.</text>
</comment>
<reference evidence="2" key="1">
    <citation type="submission" date="2020-06" db="EMBL/GenBank/DDBJ databases">
        <authorList>
            <person name="Li T."/>
            <person name="Hu X."/>
            <person name="Zhang T."/>
            <person name="Song X."/>
            <person name="Zhang H."/>
            <person name="Dai N."/>
            <person name="Sheng W."/>
            <person name="Hou X."/>
            <person name="Wei L."/>
        </authorList>
    </citation>
    <scope>NUCLEOTIDE SEQUENCE</scope>
    <source>
        <strain evidence="2">3651</strain>
        <tissue evidence="2">Leaf</tissue>
    </source>
</reference>
<gene>
    <name evidence="2" type="ORF">Salat_0239200</name>
</gene>
<protein>
    <submittedName>
        <fullName evidence="2">Uncharacterized protein</fullName>
    </submittedName>
</protein>
<proteinExistence type="predicted"/>
<sequence>MQMRGVKGTGLRLKTEKMRGMKGTELRVKKNADERGERDRVEAENREDERGDGDRVEGEENADERGEGDRGVGPTQNVDGNVDNTAAGGGSQTGYRVPVMQEEIFSLSHDPSSQDGAGGSQPEKERVGYQGRRNAALLGMGNATPSPPVPNQNANQQPASKDQASVADSGESTTARGQQLPRF</sequence>
<feature type="compositionally biased region" description="Basic and acidic residues" evidence="1">
    <location>
        <begin position="13"/>
        <end position="70"/>
    </location>
</feature>